<keyword evidence="14" id="KW-0413">Isomerase</keyword>
<feature type="region of interest" description="Disordered" evidence="16">
    <location>
        <begin position="259"/>
        <end position="470"/>
    </location>
</feature>
<dbReference type="Pfam" id="PF02724">
    <property type="entry name" value="CDC45"/>
    <property type="match status" value="1"/>
</dbReference>
<dbReference type="Pfam" id="PF00501">
    <property type="entry name" value="AMP-binding"/>
    <property type="match status" value="1"/>
</dbReference>
<dbReference type="Gene3D" id="3.30.1490.30">
    <property type="match status" value="1"/>
</dbReference>
<feature type="region of interest" description="Disordered" evidence="16">
    <location>
        <begin position="678"/>
        <end position="703"/>
    </location>
</feature>
<dbReference type="InterPro" id="IPR013760">
    <property type="entry name" value="Topo_IIA-like_dom_sf"/>
</dbReference>
<dbReference type="Gene3D" id="3.40.50.670">
    <property type="match status" value="1"/>
</dbReference>
<dbReference type="Pfam" id="PF01751">
    <property type="entry name" value="Toprim"/>
    <property type="match status" value="1"/>
</dbReference>
<dbReference type="InterPro" id="IPR031660">
    <property type="entry name" value="TOPRIM_C"/>
</dbReference>
<dbReference type="PANTHER" id="PTHR10169:SF38">
    <property type="entry name" value="DNA TOPOISOMERASE 2"/>
    <property type="match status" value="1"/>
</dbReference>
<evidence type="ECO:0000313" key="20">
    <source>
        <dbReference type="Proteomes" id="UP000601435"/>
    </source>
</evidence>
<keyword evidence="12" id="KW-0238">DNA-binding</keyword>
<feature type="compositionally biased region" description="Basic and acidic residues" evidence="16">
    <location>
        <begin position="1"/>
        <end position="14"/>
    </location>
</feature>
<evidence type="ECO:0000256" key="15">
    <source>
        <dbReference type="ARBA" id="ARBA00023242"/>
    </source>
</evidence>
<keyword evidence="8" id="KW-0747">Spliceosome</keyword>
<feature type="domain" description="Toprim" evidence="18">
    <location>
        <begin position="474"/>
        <end position="596"/>
    </location>
</feature>
<dbReference type="SUPFAM" id="SSF56801">
    <property type="entry name" value="Acetyl-CoA synthetase-like"/>
    <property type="match status" value="1"/>
</dbReference>
<keyword evidence="11" id="KW-0799">Topoisomerase</keyword>
<dbReference type="InterPro" id="IPR005037">
    <property type="entry name" value="PRP38"/>
</dbReference>
<keyword evidence="15" id="KW-0539">Nucleus</keyword>
<evidence type="ECO:0000256" key="6">
    <source>
        <dbReference type="ARBA" id="ARBA00012895"/>
    </source>
</evidence>
<dbReference type="PRINTS" id="PR00418">
    <property type="entry name" value="TPI2FAMILY"/>
</dbReference>
<dbReference type="FunFam" id="3.30.1490.30:FF:000001">
    <property type="entry name" value="DNA topoisomerase 2"/>
    <property type="match status" value="1"/>
</dbReference>
<evidence type="ECO:0000256" key="12">
    <source>
        <dbReference type="ARBA" id="ARBA00023125"/>
    </source>
</evidence>
<dbReference type="GO" id="GO:0006270">
    <property type="term" value="P:DNA replication initiation"/>
    <property type="evidence" value="ECO:0007669"/>
    <property type="project" value="InterPro"/>
</dbReference>
<dbReference type="FunFam" id="3.40.50.670:FF:000001">
    <property type="entry name" value="DNA topoisomerase 2"/>
    <property type="match status" value="1"/>
</dbReference>
<proteinExistence type="inferred from homology"/>
<dbReference type="InterPro" id="IPR034157">
    <property type="entry name" value="TOPRIM_TopoII"/>
</dbReference>
<keyword evidence="20" id="KW-1185">Reference proteome</keyword>
<evidence type="ECO:0000256" key="5">
    <source>
        <dbReference type="ARBA" id="ARBA00011080"/>
    </source>
</evidence>
<dbReference type="InterPro" id="IPR003874">
    <property type="entry name" value="CDC45"/>
</dbReference>
<dbReference type="Pfam" id="PF03371">
    <property type="entry name" value="PRP38"/>
    <property type="match status" value="1"/>
</dbReference>
<dbReference type="GO" id="GO:0003677">
    <property type="term" value="F:DNA binding"/>
    <property type="evidence" value="ECO:0007669"/>
    <property type="project" value="UniProtKB-KW"/>
</dbReference>
<feature type="compositionally biased region" description="Low complexity" evidence="16">
    <location>
        <begin position="394"/>
        <end position="406"/>
    </location>
</feature>
<feature type="non-terminal residue" evidence="19">
    <location>
        <position position="1713"/>
    </location>
</feature>
<dbReference type="PRINTS" id="PR01158">
    <property type="entry name" value="TOPISMRASEII"/>
</dbReference>
<dbReference type="GO" id="GO:0006397">
    <property type="term" value="P:mRNA processing"/>
    <property type="evidence" value="ECO:0007669"/>
    <property type="project" value="UniProtKB-KW"/>
</dbReference>
<dbReference type="GO" id="GO:0003918">
    <property type="term" value="F:DNA topoisomerase type II (double strand cut, ATP-hydrolyzing) activity"/>
    <property type="evidence" value="ECO:0007669"/>
    <property type="project" value="UniProtKB-EC"/>
</dbReference>
<feature type="compositionally biased region" description="Basic residues" evidence="16">
    <location>
        <begin position="314"/>
        <end position="333"/>
    </location>
</feature>
<evidence type="ECO:0000256" key="10">
    <source>
        <dbReference type="ARBA" id="ARBA00022840"/>
    </source>
</evidence>
<evidence type="ECO:0000256" key="17">
    <source>
        <dbReference type="SAM" id="Phobius"/>
    </source>
</evidence>
<comment type="similarity">
    <text evidence="5">Belongs to the type II topoisomerase family.</text>
</comment>
<feature type="region of interest" description="Disordered" evidence="16">
    <location>
        <begin position="1"/>
        <end position="23"/>
    </location>
</feature>
<dbReference type="GO" id="GO:0005681">
    <property type="term" value="C:spliceosomal complex"/>
    <property type="evidence" value="ECO:0007669"/>
    <property type="project" value="UniProtKB-KW"/>
</dbReference>
<dbReference type="OrthoDB" id="435990at2759"/>
<dbReference type="InterPro" id="IPR000873">
    <property type="entry name" value="AMP-dep_synth/lig_dom"/>
</dbReference>
<feature type="transmembrane region" description="Helical" evidence="17">
    <location>
        <begin position="1254"/>
        <end position="1272"/>
    </location>
</feature>
<sequence>SKHKEDKSKPKELEKEDEEDYSRRTFKCSSLLKDQIFGSSYFKSLLEISDLDPLTEEIAKYADTLDVYNSGNNVHPSCFICQVYRLFTLPQSEDLDELLAVLDSNPSAKVRCAAFLYVRFVVPPHKLWDKLDEHLFDDQELKYVDGDKQVTTTIREYVENLLVKDRYYNTPLPRIPVKVRQHLEKELAPLSQFRKRMAALQRELPPKKVAGTAVEVYVDGNWLPGHIKSYVGQHKRKVSIQLDDGAVVQSHLGKVVLRDEEVSDKDKEKDKDDKEEKDEDEKKEGDEEEKTKDEDHDQRKKKKDKKDDRDSSRSRSRSRSRHRSRSRSRRRRGSSPDWARYKGSMDPSEIERLREKAREEAVVGVGKAYSKRPTTVEGEMWRGSGSEGRVSMLGGSHSYSSTRSSGAKGPSDTEIRSRISREEEEEHKRRMREIYEKYGSVSKATSGNTGTQRSSEIDQPDDANKAGTKQSRDCTLILTEGDSAKALAVAGLSIVGRDHYGVFPLRGKLRNVRELTEKQMMDNKEIEALMKIMAFDVSKKYKDASGLRYGSLMIMTDQDFDGSHIKGLVINFIEHWFPGLLQCEGFLREFVTPIVKVSRGDEVVTFFTVAEYEAWKRANNGGAGWACKYYKGLGTSTSAEAREYFSDLEQHELTFLAGEQDADLLDMAFNAKKADARKEPSLTHLDPERNLPLPDTDKPPTAEADNTAIVPMLTADGLSSVFLRLAQTQPKAPAVLDSTGVWNYAQLWDSAGRIACFFADRGLQAPPSTEFAPRPVAVFLRQGREWYATCIAAWILGIPVVALSNDLPSGQAEAERAKRVATELKPLALVSDDSAFEVPCLPGDCLRLSLQEIRSATSSSNGRNPAACASPESVLCYVYTGGTTRHSKCVAVTHAMALWEIQQYKKALGGLANEGDRMLQYSSAYWGAAIFGQADLALAFGACNIIIRASVPEEIARICEEHQVSVLGIVPSQLRGAWPGGPSTRPRSLRVLIAWAEKIQPKLAKEWLQHLPVIEILIASEYWLCLSSVGCPTWKDPDDGMERHVLEPLPDLDIKLLKENGSEAEGGESGEMFLAGPTVFAGYVGADGRISCPNFRYLDAKRYYGTRDRLKRVPGGRGLVYLGRTDSLAKAGGAWQDLEAVEAAAAEVPGVSAAALVACDGSTDAYLVLEDMRDAAGRAREGPPLAAVLDNAMQKLKPAAGNSRPHIWARLPLHPATSKVNRQALLAQRSEATARETNWHERLHSLQRRMLRGYAAWHIFFGILMLLRAFMVTAPTLRRPWLDIPGRAMLLPYVWGVLLYLWHGTSKQKRDWVNMTMPMGPPDVLAILVLAPPTWLLWPSILLASAVLSWLRDRDAVAVATALVLCVGIFRIDLLILGIIGLYLQRPSRIHFLLSLPTAYVFSFPKWCRDEFFYRSMWRSSYLRRFILRWVPILQKPDFDWSLSFQHKSVAYDWGSDERWVNVYLERTQKDDKSTVGFWEPVRPAVLPRVEPEADVHPSNGVAASSGAPTPSASRAESSSLESTLAILVGRVGGRPPSLASLDSLQSIRLVELVRRELGFVATSAMVLRSADVHALAEAIQLEGSQDSRQDAGQAEGMQPDEEGAYRLYIMEFGKSPVDWCVRYGGPGHLDVDALQRASDRAVARHSALRTMELRDEGMREAMDRAAAMWQLLCSAHGTTSWRWSAARRAMRALLFAAWPRTFLKSACDAVVQ</sequence>
<dbReference type="PROSITE" id="PS50880">
    <property type="entry name" value="TOPRIM"/>
    <property type="match status" value="1"/>
</dbReference>
<dbReference type="GO" id="GO:0008380">
    <property type="term" value="P:RNA splicing"/>
    <property type="evidence" value="ECO:0007669"/>
    <property type="project" value="UniProtKB-KW"/>
</dbReference>
<keyword evidence="7" id="KW-0507">mRNA processing</keyword>
<feature type="transmembrane region" description="Helical" evidence="17">
    <location>
        <begin position="1284"/>
        <end position="1303"/>
    </location>
</feature>
<feature type="compositionally biased region" description="Polar residues" evidence="16">
    <location>
        <begin position="442"/>
        <end position="454"/>
    </location>
</feature>
<evidence type="ECO:0000256" key="16">
    <source>
        <dbReference type="SAM" id="MobiDB-lite"/>
    </source>
</evidence>
<dbReference type="InterPro" id="IPR001154">
    <property type="entry name" value="TopoII_euk"/>
</dbReference>
<keyword evidence="17" id="KW-1133">Transmembrane helix</keyword>
<dbReference type="PROSITE" id="PS00177">
    <property type="entry name" value="TOPOISOMERASE_II"/>
    <property type="match status" value="1"/>
</dbReference>
<comment type="caution">
    <text evidence="19">The sequence shown here is derived from an EMBL/GenBank/DDBJ whole genome shotgun (WGS) entry which is preliminary data.</text>
</comment>
<protein>
    <recommendedName>
        <fullName evidence="6">DNA topoisomerase (ATP-hydrolyzing)</fullName>
        <ecNumber evidence="6">5.6.2.2</ecNumber>
    </recommendedName>
</protein>
<organism evidence="19 20">
    <name type="scientific">Symbiodinium necroappetens</name>
    <dbReference type="NCBI Taxonomy" id="1628268"/>
    <lineage>
        <taxon>Eukaryota</taxon>
        <taxon>Sar</taxon>
        <taxon>Alveolata</taxon>
        <taxon>Dinophyceae</taxon>
        <taxon>Suessiales</taxon>
        <taxon>Symbiodiniaceae</taxon>
        <taxon>Symbiodinium</taxon>
    </lineage>
</organism>
<evidence type="ECO:0000256" key="2">
    <source>
        <dbReference type="ARBA" id="ARBA00001946"/>
    </source>
</evidence>
<comment type="subcellular location">
    <subcellularLocation>
        <location evidence="3">Nucleus</location>
    </subcellularLocation>
</comment>
<dbReference type="InterPro" id="IPR050634">
    <property type="entry name" value="DNA_Topoisomerase_II"/>
</dbReference>
<feature type="compositionally biased region" description="Basic and acidic residues" evidence="16">
    <location>
        <begin position="411"/>
        <end position="436"/>
    </location>
</feature>
<keyword evidence="13" id="KW-0508">mRNA splicing</keyword>
<feature type="region of interest" description="Disordered" evidence="16">
    <location>
        <begin position="1495"/>
        <end position="1517"/>
    </location>
</feature>
<evidence type="ECO:0000256" key="4">
    <source>
        <dbReference type="ARBA" id="ARBA00006164"/>
    </source>
</evidence>
<dbReference type="EMBL" id="CAJNJA010007869">
    <property type="protein sequence ID" value="CAE7230084.1"/>
    <property type="molecule type" value="Genomic_DNA"/>
</dbReference>
<dbReference type="CDD" id="cd03365">
    <property type="entry name" value="TOPRIM_TopoIIA"/>
    <property type="match status" value="1"/>
</dbReference>
<feature type="transmembrane region" description="Helical" evidence="17">
    <location>
        <begin position="1324"/>
        <end position="1351"/>
    </location>
</feature>
<reference evidence="19" key="1">
    <citation type="submission" date="2021-02" db="EMBL/GenBank/DDBJ databases">
        <authorList>
            <person name="Dougan E. K."/>
            <person name="Rhodes N."/>
            <person name="Thang M."/>
            <person name="Chan C."/>
        </authorList>
    </citation>
    <scope>NUCLEOTIDE SEQUENCE</scope>
</reference>
<feature type="non-terminal residue" evidence="19">
    <location>
        <position position="1"/>
    </location>
</feature>
<evidence type="ECO:0000256" key="14">
    <source>
        <dbReference type="ARBA" id="ARBA00023235"/>
    </source>
</evidence>
<evidence type="ECO:0000256" key="11">
    <source>
        <dbReference type="ARBA" id="ARBA00023029"/>
    </source>
</evidence>
<dbReference type="GO" id="GO:0006265">
    <property type="term" value="P:DNA topological change"/>
    <property type="evidence" value="ECO:0007669"/>
    <property type="project" value="InterPro"/>
</dbReference>
<dbReference type="GO" id="GO:0005524">
    <property type="term" value="F:ATP binding"/>
    <property type="evidence" value="ECO:0007669"/>
    <property type="project" value="UniProtKB-KW"/>
</dbReference>
<comment type="catalytic activity">
    <reaction evidence="1">
        <text>ATP-dependent breakage, passage and rejoining of double-stranded DNA.</text>
        <dbReference type="EC" id="5.6.2.2"/>
    </reaction>
</comment>
<dbReference type="InterPro" id="IPR042099">
    <property type="entry name" value="ANL_N_sf"/>
</dbReference>
<evidence type="ECO:0000256" key="13">
    <source>
        <dbReference type="ARBA" id="ARBA00023187"/>
    </source>
</evidence>
<feature type="compositionally biased region" description="Basic and acidic residues" evidence="16">
    <location>
        <begin position="259"/>
        <end position="298"/>
    </location>
</feature>
<dbReference type="GO" id="GO:0000819">
    <property type="term" value="P:sister chromatid segregation"/>
    <property type="evidence" value="ECO:0007669"/>
    <property type="project" value="TreeGrafter"/>
</dbReference>
<evidence type="ECO:0000256" key="9">
    <source>
        <dbReference type="ARBA" id="ARBA00022741"/>
    </source>
</evidence>
<dbReference type="InterPro" id="IPR018522">
    <property type="entry name" value="TopoIIA_CS"/>
</dbReference>
<name>A0A812KM39_9DINO</name>
<comment type="cofactor">
    <cofactor evidence="2">
        <name>Mg(2+)</name>
        <dbReference type="ChEBI" id="CHEBI:18420"/>
    </cofactor>
</comment>
<dbReference type="Pfam" id="PF16898">
    <property type="entry name" value="TOPRIM_C"/>
    <property type="match status" value="1"/>
</dbReference>
<keyword evidence="17" id="KW-0812">Transmembrane</keyword>
<evidence type="ECO:0000313" key="19">
    <source>
        <dbReference type="EMBL" id="CAE7230084.1"/>
    </source>
</evidence>
<dbReference type="InterPro" id="IPR013759">
    <property type="entry name" value="Topo_IIA_B_C"/>
</dbReference>
<evidence type="ECO:0000256" key="3">
    <source>
        <dbReference type="ARBA" id="ARBA00004123"/>
    </source>
</evidence>
<evidence type="ECO:0000256" key="7">
    <source>
        <dbReference type="ARBA" id="ARBA00022664"/>
    </source>
</evidence>
<comment type="similarity">
    <text evidence="4">Belongs to the PRP38 family.</text>
</comment>
<dbReference type="PANTHER" id="PTHR10169">
    <property type="entry name" value="DNA TOPOISOMERASE/GYRASE"/>
    <property type="match status" value="1"/>
</dbReference>
<feature type="transmembrane region" description="Helical" evidence="17">
    <location>
        <begin position="1357"/>
        <end position="1384"/>
    </location>
</feature>
<evidence type="ECO:0000256" key="1">
    <source>
        <dbReference type="ARBA" id="ARBA00000185"/>
    </source>
</evidence>
<accession>A0A812KM39</accession>
<evidence type="ECO:0000256" key="8">
    <source>
        <dbReference type="ARBA" id="ARBA00022728"/>
    </source>
</evidence>
<keyword evidence="9" id="KW-0547">Nucleotide-binding</keyword>
<dbReference type="SUPFAM" id="SSF56719">
    <property type="entry name" value="Type II DNA topoisomerase"/>
    <property type="match status" value="1"/>
</dbReference>
<dbReference type="Proteomes" id="UP000601435">
    <property type="component" value="Unassembled WGS sequence"/>
</dbReference>
<dbReference type="Gene3D" id="3.40.50.12780">
    <property type="entry name" value="N-terminal domain of ligase-like"/>
    <property type="match status" value="1"/>
</dbReference>
<feature type="compositionally biased region" description="Low complexity" evidence="16">
    <location>
        <begin position="1503"/>
        <end position="1517"/>
    </location>
</feature>
<dbReference type="EC" id="5.6.2.2" evidence="6"/>
<dbReference type="GO" id="GO:0000712">
    <property type="term" value="P:resolution of meiotic recombination intermediates"/>
    <property type="evidence" value="ECO:0007669"/>
    <property type="project" value="TreeGrafter"/>
</dbReference>
<feature type="compositionally biased region" description="Basic and acidic residues" evidence="16">
    <location>
        <begin position="678"/>
        <end position="700"/>
    </location>
</feature>
<feature type="compositionally biased region" description="Basic and acidic residues" evidence="16">
    <location>
        <begin position="349"/>
        <end position="361"/>
    </location>
</feature>
<keyword evidence="17" id="KW-0472">Membrane</keyword>
<dbReference type="InterPro" id="IPR006171">
    <property type="entry name" value="TOPRIM_dom"/>
</dbReference>
<evidence type="ECO:0000259" key="18">
    <source>
        <dbReference type="PROSITE" id="PS50880"/>
    </source>
</evidence>
<dbReference type="SMART" id="SM00433">
    <property type="entry name" value="TOP2c"/>
    <property type="match status" value="1"/>
</dbReference>
<keyword evidence="10" id="KW-0067">ATP-binding</keyword>
<gene>
    <name evidence="19" type="primary">top2</name>
    <name evidence="19" type="ORF">SNEC2469_LOCUS3504</name>
</gene>
<dbReference type="InterPro" id="IPR001241">
    <property type="entry name" value="Topo_IIA"/>
</dbReference>